<evidence type="ECO:0000256" key="1">
    <source>
        <dbReference type="ARBA" id="ARBA00004196"/>
    </source>
</evidence>
<keyword evidence="5" id="KW-0472">Membrane</keyword>
<protein>
    <submittedName>
        <fullName evidence="8">TPR repeat</fullName>
    </submittedName>
</protein>
<dbReference type="PANTHER" id="PTHR47870:SF4">
    <property type="entry name" value="CYTOCHROME C-TYPE BIOGENESIS PROTEIN CYCH"/>
    <property type="match status" value="1"/>
</dbReference>
<organism evidence="8">
    <name type="scientific">Dechloromonas aromatica (strain RCB)</name>
    <dbReference type="NCBI Taxonomy" id="159087"/>
    <lineage>
        <taxon>Bacteria</taxon>
        <taxon>Pseudomonadati</taxon>
        <taxon>Pseudomonadota</taxon>
        <taxon>Betaproteobacteria</taxon>
        <taxon>Rhodocyclales</taxon>
        <taxon>Azonexaceae</taxon>
        <taxon>Dechloromonas</taxon>
    </lineage>
</organism>
<dbReference type="InterPro" id="IPR011990">
    <property type="entry name" value="TPR-like_helical_dom_sf"/>
</dbReference>
<dbReference type="Pfam" id="PF23914">
    <property type="entry name" value="TPR_CcmH_CycH"/>
    <property type="match status" value="1"/>
</dbReference>
<comment type="subcellular location">
    <subcellularLocation>
        <location evidence="1">Cell envelope</location>
    </subcellularLocation>
</comment>
<evidence type="ECO:0000256" key="4">
    <source>
        <dbReference type="ARBA" id="ARBA00022803"/>
    </source>
</evidence>
<dbReference type="InterPro" id="IPR056412">
    <property type="entry name" value="Ig_CycH"/>
</dbReference>
<feature type="transmembrane region" description="Helical" evidence="5">
    <location>
        <begin position="99"/>
        <end position="118"/>
    </location>
</feature>
<dbReference type="GO" id="GO:0005886">
    <property type="term" value="C:plasma membrane"/>
    <property type="evidence" value="ECO:0007669"/>
    <property type="project" value="TreeGrafter"/>
</dbReference>
<dbReference type="GO" id="GO:0017004">
    <property type="term" value="P:cytochrome complex assembly"/>
    <property type="evidence" value="ECO:0007669"/>
    <property type="project" value="UniProtKB-KW"/>
</dbReference>
<dbReference type="GO" id="GO:0030313">
    <property type="term" value="C:cell envelope"/>
    <property type="evidence" value="ECO:0007669"/>
    <property type="project" value="UniProtKB-SubCell"/>
</dbReference>
<keyword evidence="3" id="KW-0201">Cytochrome c-type biogenesis</keyword>
<feature type="transmembrane region" description="Helical" evidence="5">
    <location>
        <begin position="6"/>
        <end position="24"/>
    </location>
</feature>
<accession>Q47G77</accession>
<dbReference type="eggNOG" id="COG4235">
    <property type="taxonomic scope" value="Bacteria"/>
</dbReference>
<keyword evidence="4" id="KW-0802">TPR repeat</keyword>
<dbReference type="NCBIfam" id="TIGR03142">
    <property type="entry name" value="cytochro_ccmI"/>
    <property type="match status" value="1"/>
</dbReference>
<evidence type="ECO:0000256" key="2">
    <source>
        <dbReference type="ARBA" id="ARBA00022737"/>
    </source>
</evidence>
<keyword evidence="5" id="KW-0812">Transmembrane</keyword>
<dbReference type="InterPro" id="IPR017560">
    <property type="entry name" value="Cyt_c_biogenesis_CcmI"/>
</dbReference>
<keyword evidence="2" id="KW-0677">Repeat</keyword>
<evidence type="ECO:0000259" key="6">
    <source>
        <dbReference type="Pfam" id="PF23892"/>
    </source>
</evidence>
<evidence type="ECO:0000259" key="7">
    <source>
        <dbReference type="Pfam" id="PF23914"/>
    </source>
</evidence>
<dbReference type="KEGG" id="dar:Daro_1405"/>
<dbReference type="InterPro" id="IPR056413">
    <property type="entry name" value="TPR_CcmH_CycH"/>
</dbReference>
<dbReference type="EMBL" id="CP000089">
    <property type="protein sequence ID" value="AAZ46154.1"/>
    <property type="molecule type" value="Genomic_DNA"/>
</dbReference>
<dbReference type="PANTHER" id="PTHR47870">
    <property type="entry name" value="CYTOCHROME C-TYPE BIOGENESIS PROTEIN CCMH"/>
    <property type="match status" value="1"/>
</dbReference>
<dbReference type="Gene3D" id="1.25.40.10">
    <property type="entry name" value="Tetratricopeptide repeat domain"/>
    <property type="match status" value="1"/>
</dbReference>
<dbReference type="STRING" id="159087.Daro_1405"/>
<reference evidence="8" key="1">
    <citation type="submission" date="2005-08" db="EMBL/GenBank/DDBJ databases">
        <title>Complete sequence of Dechloromonas aromatica RCB.</title>
        <authorList>
            <person name="Salinero K.K."/>
            <person name="Copeland A."/>
            <person name="Lucas S."/>
            <person name="Lapidus A."/>
            <person name="Barry K."/>
            <person name="Detter J.C."/>
            <person name="Glavina T."/>
            <person name="Hammon N."/>
            <person name="Israni S."/>
            <person name="Pitluck S."/>
            <person name="Di Bartolo G."/>
            <person name="Trong S."/>
            <person name="Schmutz J."/>
            <person name="Larimer F."/>
            <person name="Land M."/>
            <person name="Ivanova N."/>
            <person name="Richardson P."/>
        </authorList>
    </citation>
    <scope>NUCLEOTIDE SEQUENCE</scope>
    <source>
        <strain evidence="8">RCB</strain>
    </source>
</reference>
<dbReference type="Pfam" id="PF23892">
    <property type="entry name" value="Ig_CycH"/>
    <property type="match status" value="1"/>
</dbReference>
<proteinExistence type="predicted"/>
<dbReference type="InterPro" id="IPR051263">
    <property type="entry name" value="C-type_cytochrome_biogenesis"/>
</dbReference>
<feature type="domain" description="Cytochrome c-type biogenesis protein H Ig-like" evidence="6">
    <location>
        <begin position="292"/>
        <end position="396"/>
    </location>
</feature>
<keyword evidence="5" id="KW-1133">Transmembrane helix</keyword>
<dbReference type="SUPFAM" id="SSF48452">
    <property type="entry name" value="TPR-like"/>
    <property type="match status" value="1"/>
</dbReference>
<evidence type="ECO:0000256" key="5">
    <source>
        <dbReference type="SAM" id="Phobius"/>
    </source>
</evidence>
<dbReference type="HOGENOM" id="CLU_036074_2_0_4"/>
<feature type="domain" description="Cytochrome c-type biogenesis protein H TPR" evidence="7">
    <location>
        <begin position="130"/>
        <end position="264"/>
    </location>
</feature>
<sequence length="399" mass="42893">MTWFPLFAAFLVAIAFLFLLPPLLRQPRIAAEAASRKVSNVAIFRTHLAELELEKQGGELSEEAYEQAHRELRRRLLDEVGDAPAGAQSPQLGGPSRKMALVVALLLPLGAVAGYWILGNTRALDPVAAMQPEKLTPEQIAGMVGKLAQRLEDNPGDAEGWLMLARSYRSMGQTEKAADAYSKAGAVVFESPDLLTDYADLLAMLNGGSLNGKPMELINKALHLDPDHVVALWLAGTAAFNGKDFSTAVIFWERALKTLQPDSEDAKMLSEGVAEAKKRAGFKADPKKSVSGRVALSPALGARISPDDTVFIFARATDGSRMPIAISRIRVSDLPFDFVLDDSSAMSAENILSKQTRVLVQARVSKTGNAVPTAGDLESEAQTAKIGQGGLNIVIDRVH</sequence>
<dbReference type="AlphaFoldDB" id="Q47G77"/>
<evidence type="ECO:0000313" key="8">
    <source>
        <dbReference type="EMBL" id="AAZ46154.1"/>
    </source>
</evidence>
<evidence type="ECO:0000256" key="3">
    <source>
        <dbReference type="ARBA" id="ARBA00022748"/>
    </source>
</evidence>
<gene>
    <name evidence="8" type="ordered locus">Daro_1405</name>
</gene>
<name>Q47G77_DECAR</name>